<proteinExistence type="predicted"/>
<dbReference type="Proteomes" id="UP000253426">
    <property type="component" value="Unassembled WGS sequence"/>
</dbReference>
<reference evidence="1 2" key="1">
    <citation type="submission" date="2018-06" db="EMBL/GenBank/DDBJ databases">
        <title>Genomic Encyclopedia of Type Strains, Phase IV (KMG-IV): sequencing the most valuable type-strain genomes for metagenomic binning, comparative biology and taxonomic classification.</title>
        <authorList>
            <person name="Goeker M."/>
        </authorList>
    </citation>
    <scope>NUCLEOTIDE SEQUENCE [LARGE SCALE GENOMIC DNA]</scope>
    <source>
        <strain evidence="1 2">DSM 25532</strain>
    </source>
</reference>
<dbReference type="AlphaFoldDB" id="A0A366HLN7"/>
<keyword evidence="2" id="KW-1185">Reference proteome</keyword>
<protein>
    <submittedName>
        <fullName evidence="1">Uncharacterized protein</fullName>
    </submittedName>
</protein>
<sequence>MIYHFDAQGGNHWELDWPNSPRELSYIRYSFANSTLTIHYKSGSTRDFPMVQECDGTVRITSYEDTLWWMRRLRCPMPYSIAFIGDDGLLKRSLMEGLI</sequence>
<organism evidence="1 2">
    <name type="scientific">Roseimicrobium gellanilyticum</name>
    <dbReference type="NCBI Taxonomy" id="748857"/>
    <lineage>
        <taxon>Bacteria</taxon>
        <taxon>Pseudomonadati</taxon>
        <taxon>Verrucomicrobiota</taxon>
        <taxon>Verrucomicrobiia</taxon>
        <taxon>Verrucomicrobiales</taxon>
        <taxon>Verrucomicrobiaceae</taxon>
        <taxon>Roseimicrobium</taxon>
    </lineage>
</organism>
<dbReference type="EMBL" id="QNRR01000005">
    <property type="protein sequence ID" value="RBP43784.1"/>
    <property type="molecule type" value="Genomic_DNA"/>
</dbReference>
<accession>A0A366HLN7</accession>
<name>A0A366HLN7_9BACT</name>
<evidence type="ECO:0000313" key="1">
    <source>
        <dbReference type="EMBL" id="RBP43784.1"/>
    </source>
</evidence>
<gene>
    <name evidence="1" type="ORF">DES53_105183</name>
</gene>
<comment type="caution">
    <text evidence="1">The sequence shown here is derived from an EMBL/GenBank/DDBJ whole genome shotgun (WGS) entry which is preliminary data.</text>
</comment>
<evidence type="ECO:0000313" key="2">
    <source>
        <dbReference type="Proteomes" id="UP000253426"/>
    </source>
</evidence>